<reference evidence="2 3" key="2">
    <citation type="journal article" date="2017" name="Front. Plant Sci.">
        <title>Gene Classification and Mining of Molecular Markers Useful in Red Clover (Trifolium pratense) Breeding.</title>
        <authorList>
            <person name="Istvanek J."/>
            <person name="Dluhosova J."/>
            <person name="Dluhos P."/>
            <person name="Patkova L."/>
            <person name="Nedelnik J."/>
            <person name="Repkova J."/>
        </authorList>
    </citation>
    <scope>NUCLEOTIDE SEQUENCE [LARGE SCALE GENOMIC DNA]</scope>
    <source>
        <strain evidence="3">cv. Tatra</strain>
        <tissue evidence="2">Young leaves</tissue>
    </source>
</reference>
<reference evidence="2 3" key="1">
    <citation type="journal article" date="2014" name="Am. J. Bot.">
        <title>Genome assembly and annotation for red clover (Trifolium pratense; Fabaceae).</title>
        <authorList>
            <person name="Istvanek J."/>
            <person name="Jaros M."/>
            <person name="Krenek A."/>
            <person name="Repkova J."/>
        </authorList>
    </citation>
    <scope>NUCLEOTIDE SEQUENCE [LARGE SCALE GENOMIC DNA]</scope>
    <source>
        <strain evidence="3">cv. Tatra</strain>
        <tissue evidence="2">Young leaves</tissue>
    </source>
</reference>
<evidence type="ECO:0000256" key="1">
    <source>
        <dbReference type="SAM" id="MobiDB-lite"/>
    </source>
</evidence>
<comment type="caution">
    <text evidence="2">The sequence shown here is derived from an EMBL/GenBank/DDBJ whole genome shotgun (WGS) entry which is preliminary data.</text>
</comment>
<dbReference type="Proteomes" id="UP000236291">
    <property type="component" value="Unassembled WGS sequence"/>
</dbReference>
<evidence type="ECO:0000313" key="2">
    <source>
        <dbReference type="EMBL" id="PNY04488.1"/>
    </source>
</evidence>
<proteinExistence type="predicted"/>
<feature type="compositionally biased region" description="Low complexity" evidence="1">
    <location>
        <begin position="7"/>
        <end position="30"/>
    </location>
</feature>
<evidence type="ECO:0000313" key="3">
    <source>
        <dbReference type="Proteomes" id="UP000236291"/>
    </source>
</evidence>
<accession>A0A2K3NN74</accession>
<dbReference type="EMBL" id="ASHM01000342">
    <property type="protein sequence ID" value="PNY04488.1"/>
    <property type="molecule type" value="Genomic_DNA"/>
</dbReference>
<feature type="region of interest" description="Disordered" evidence="1">
    <location>
        <begin position="1"/>
        <end position="80"/>
    </location>
</feature>
<name>A0A2K3NN74_TRIPR</name>
<feature type="compositionally biased region" description="Polar residues" evidence="1">
    <location>
        <begin position="39"/>
        <end position="68"/>
    </location>
</feature>
<sequence length="129" mass="13546">MAQPPLSSQTPPSIPNSSSSSSSSSSTPASSPAPPLSYAVNQNINASGNSHQPPSHSVSTGMKPNSAANPPIHNLPPHAAAPSFSYNFPQSAAAFAANQHAQPNTAENFWQLLIEYIRMEVSWSEFGFV</sequence>
<organism evidence="2 3">
    <name type="scientific">Trifolium pratense</name>
    <name type="common">Red clover</name>
    <dbReference type="NCBI Taxonomy" id="57577"/>
    <lineage>
        <taxon>Eukaryota</taxon>
        <taxon>Viridiplantae</taxon>
        <taxon>Streptophyta</taxon>
        <taxon>Embryophyta</taxon>
        <taxon>Tracheophyta</taxon>
        <taxon>Spermatophyta</taxon>
        <taxon>Magnoliopsida</taxon>
        <taxon>eudicotyledons</taxon>
        <taxon>Gunneridae</taxon>
        <taxon>Pentapetalae</taxon>
        <taxon>rosids</taxon>
        <taxon>fabids</taxon>
        <taxon>Fabales</taxon>
        <taxon>Fabaceae</taxon>
        <taxon>Papilionoideae</taxon>
        <taxon>50 kb inversion clade</taxon>
        <taxon>NPAAA clade</taxon>
        <taxon>Hologalegina</taxon>
        <taxon>IRL clade</taxon>
        <taxon>Trifolieae</taxon>
        <taxon>Trifolium</taxon>
    </lineage>
</organism>
<gene>
    <name evidence="2" type="ORF">L195_g000912</name>
</gene>
<dbReference type="AlphaFoldDB" id="A0A2K3NN74"/>
<protein>
    <submittedName>
        <fullName evidence="2">Pre-mRNA-processing protein 40C</fullName>
    </submittedName>
</protein>